<evidence type="ECO:0000256" key="1">
    <source>
        <dbReference type="ARBA" id="ARBA00004533"/>
    </source>
</evidence>
<comment type="subcellular location">
    <subcellularLocation>
        <location evidence="1">Cell inner membrane</location>
    </subcellularLocation>
</comment>
<dbReference type="AlphaFoldDB" id="A0A6P1T6W3"/>
<dbReference type="InterPro" id="IPR051800">
    <property type="entry name" value="PqiA-PqiB_transport"/>
</dbReference>
<feature type="transmembrane region" description="Helical" evidence="7">
    <location>
        <begin position="98"/>
        <end position="124"/>
    </location>
</feature>
<feature type="transmembrane region" description="Helical" evidence="7">
    <location>
        <begin position="171"/>
        <end position="189"/>
    </location>
</feature>
<reference evidence="8 9" key="1">
    <citation type="submission" date="2019-12" db="EMBL/GenBank/DDBJ databases">
        <title>Complete genome sequence of Algicella marina strain 9Alg 56(T) isolated from the red alga Tichocarpus crinitus.</title>
        <authorList>
            <person name="Kim S.-G."/>
            <person name="Nedashkovskaya O.I."/>
        </authorList>
    </citation>
    <scope>NUCLEOTIDE SEQUENCE [LARGE SCALE GENOMIC DNA]</scope>
    <source>
        <strain evidence="8 9">9Alg 56</strain>
    </source>
</reference>
<keyword evidence="4 7" id="KW-0812">Transmembrane</keyword>
<gene>
    <name evidence="8" type="ORF">GO499_16935</name>
</gene>
<protein>
    <submittedName>
        <fullName evidence="8">Paraquat-inducible membrane protein A</fullName>
    </submittedName>
</protein>
<dbReference type="Proteomes" id="UP000464495">
    <property type="component" value="Chromosome"/>
</dbReference>
<keyword evidence="9" id="KW-1185">Reference proteome</keyword>
<dbReference type="PANTHER" id="PTHR30462:SF3">
    <property type="entry name" value="INTERMEMBRANE TRANSPORT PROTEIN PQIA"/>
    <property type="match status" value="1"/>
</dbReference>
<accession>A0A6P1T6W3</accession>
<feature type="transmembrane region" description="Helical" evidence="7">
    <location>
        <begin position="145"/>
        <end position="165"/>
    </location>
</feature>
<evidence type="ECO:0000313" key="9">
    <source>
        <dbReference type="Proteomes" id="UP000464495"/>
    </source>
</evidence>
<evidence type="ECO:0000256" key="6">
    <source>
        <dbReference type="ARBA" id="ARBA00023136"/>
    </source>
</evidence>
<dbReference type="RefSeq" id="WP_161864039.1">
    <property type="nucleotide sequence ID" value="NZ_CP046620.1"/>
</dbReference>
<keyword evidence="6 7" id="KW-0472">Membrane</keyword>
<evidence type="ECO:0000256" key="3">
    <source>
        <dbReference type="ARBA" id="ARBA00022519"/>
    </source>
</evidence>
<sequence>MVDMDSPALTARAAGLESCTRCMRVQEPARNCIRCGAPLHSREPHSLQRVWAWLVAGMLLYIPANTYPMLRTSTLGTTSESTIIGGAWELVEHGSYGVAAIVIIASVVIPILKFIAVGYLALSLREEDLASAHQRQLLYEVVEFIGRWSMIDVFVVAILSALVQLDFVASVNPGPAAACFALSVAFTMLSAQSFDPRFIWDVAEKEKRE</sequence>
<keyword evidence="2" id="KW-1003">Cell membrane</keyword>
<dbReference type="PANTHER" id="PTHR30462">
    <property type="entry name" value="INTERMEMBRANE TRANSPORT PROTEIN PQIB-RELATED"/>
    <property type="match status" value="1"/>
</dbReference>
<evidence type="ECO:0000313" key="8">
    <source>
        <dbReference type="EMBL" id="QHQ37475.1"/>
    </source>
</evidence>
<dbReference type="KEGG" id="amaq:GO499_16935"/>
<dbReference type="EMBL" id="CP046620">
    <property type="protein sequence ID" value="QHQ37475.1"/>
    <property type="molecule type" value="Genomic_DNA"/>
</dbReference>
<evidence type="ECO:0000256" key="2">
    <source>
        <dbReference type="ARBA" id="ARBA00022475"/>
    </source>
</evidence>
<dbReference type="GO" id="GO:0005886">
    <property type="term" value="C:plasma membrane"/>
    <property type="evidence" value="ECO:0007669"/>
    <property type="project" value="UniProtKB-SubCell"/>
</dbReference>
<organism evidence="8 9">
    <name type="scientific">Algicella marina</name>
    <dbReference type="NCBI Taxonomy" id="2683284"/>
    <lineage>
        <taxon>Bacteria</taxon>
        <taxon>Pseudomonadati</taxon>
        <taxon>Pseudomonadota</taxon>
        <taxon>Alphaproteobacteria</taxon>
        <taxon>Rhodobacterales</taxon>
        <taxon>Paracoccaceae</taxon>
        <taxon>Algicella</taxon>
    </lineage>
</organism>
<evidence type="ECO:0000256" key="4">
    <source>
        <dbReference type="ARBA" id="ARBA00022692"/>
    </source>
</evidence>
<evidence type="ECO:0000256" key="7">
    <source>
        <dbReference type="SAM" id="Phobius"/>
    </source>
</evidence>
<keyword evidence="5 7" id="KW-1133">Transmembrane helix</keyword>
<name>A0A6P1T6W3_9RHOB</name>
<dbReference type="InterPro" id="IPR007498">
    <property type="entry name" value="PqiA-like"/>
</dbReference>
<evidence type="ECO:0000256" key="5">
    <source>
        <dbReference type="ARBA" id="ARBA00022989"/>
    </source>
</evidence>
<feature type="transmembrane region" description="Helical" evidence="7">
    <location>
        <begin position="50"/>
        <end position="70"/>
    </location>
</feature>
<proteinExistence type="predicted"/>
<keyword evidence="3" id="KW-0997">Cell inner membrane</keyword>
<dbReference type="Pfam" id="PF04403">
    <property type="entry name" value="PqiA"/>
    <property type="match status" value="1"/>
</dbReference>